<sequence length="263" mass="27417">MRKDKLDRTILNKHVKNIKHVQFMTACLKILNELHNVLANTFYVVGETDAGRGVCGERGGGSGGISERVRERRGAVGFRIIAITGADIGSFGLCGDSLWGDKRPGDGSGVLGGSISGGRLAQGDPREPRRSFKPIGGGGEIGTSSSSAAATTTNGSVLVKAKALLTNGKVSEISDVDLRTGNSVSLSRFFGLQRSNVGSPEPPTVSEICLVRAACFIESDLERGSLVFGVGERRSPNFLLAARLIDENSPSFSGGLSARGGPG</sequence>
<dbReference type="AlphaFoldDB" id="A0A8S0ZSH1"/>
<feature type="region of interest" description="Disordered" evidence="1">
    <location>
        <begin position="110"/>
        <end position="148"/>
    </location>
</feature>
<organism evidence="2 3">
    <name type="scientific">Arctia plantaginis</name>
    <name type="common">Wood tiger moth</name>
    <name type="synonym">Phalaena plantaginis</name>
    <dbReference type="NCBI Taxonomy" id="874455"/>
    <lineage>
        <taxon>Eukaryota</taxon>
        <taxon>Metazoa</taxon>
        <taxon>Ecdysozoa</taxon>
        <taxon>Arthropoda</taxon>
        <taxon>Hexapoda</taxon>
        <taxon>Insecta</taxon>
        <taxon>Pterygota</taxon>
        <taxon>Neoptera</taxon>
        <taxon>Endopterygota</taxon>
        <taxon>Lepidoptera</taxon>
        <taxon>Glossata</taxon>
        <taxon>Ditrysia</taxon>
        <taxon>Noctuoidea</taxon>
        <taxon>Erebidae</taxon>
        <taxon>Arctiinae</taxon>
        <taxon>Arctia</taxon>
    </lineage>
</organism>
<evidence type="ECO:0000313" key="3">
    <source>
        <dbReference type="Proteomes" id="UP000494256"/>
    </source>
</evidence>
<evidence type="ECO:0000256" key="1">
    <source>
        <dbReference type="SAM" id="MobiDB-lite"/>
    </source>
</evidence>
<dbReference type="OrthoDB" id="6624682at2759"/>
<name>A0A8S0ZSH1_ARCPL</name>
<gene>
    <name evidence="2" type="ORF">APLA_LOCUS7512</name>
</gene>
<accession>A0A8S0ZSH1</accession>
<protein>
    <submittedName>
        <fullName evidence="2">Uncharacterized protein</fullName>
    </submittedName>
</protein>
<reference evidence="2 3" key="1">
    <citation type="submission" date="2020-04" db="EMBL/GenBank/DDBJ databases">
        <authorList>
            <person name="Wallbank WR R."/>
            <person name="Pardo Diaz C."/>
            <person name="Kozak K."/>
            <person name="Martin S."/>
            <person name="Jiggins C."/>
            <person name="Moest M."/>
            <person name="Warren A I."/>
            <person name="Byers J.R.P. K."/>
            <person name="Montejo-Kovacevich G."/>
            <person name="Yen C E."/>
        </authorList>
    </citation>
    <scope>NUCLEOTIDE SEQUENCE [LARGE SCALE GENOMIC DNA]</scope>
</reference>
<dbReference type="EMBL" id="CADEBD010000302">
    <property type="protein sequence ID" value="CAB3236709.1"/>
    <property type="molecule type" value="Genomic_DNA"/>
</dbReference>
<proteinExistence type="predicted"/>
<dbReference type="Proteomes" id="UP000494256">
    <property type="component" value="Unassembled WGS sequence"/>
</dbReference>
<evidence type="ECO:0000313" key="2">
    <source>
        <dbReference type="EMBL" id="CAB3236709.1"/>
    </source>
</evidence>
<comment type="caution">
    <text evidence="2">The sequence shown here is derived from an EMBL/GenBank/DDBJ whole genome shotgun (WGS) entry which is preliminary data.</text>
</comment>